<dbReference type="RefSeq" id="WP_267625090.1">
    <property type="nucleotide sequence ID" value="NZ_JAODIW010000010.1"/>
</dbReference>
<reference evidence="2 3" key="1">
    <citation type="journal article" date="2019" name="Int. J. Syst. Evol. Microbiol.">
        <title>The Global Catalogue of Microorganisms (GCM) 10K type strain sequencing project: providing services to taxonomists for standard genome sequencing and annotation.</title>
        <authorList>
            <consortium name="The Broad Institute Genomics Platform"/>
            <consortium name="The Broad Institute Genome Sequencing Center for Infectious Disease"/>
            <person name="Wu L."/>
            <person name="Ma J."/>
        </authorList>
    </citation>
    <scope>NUCLEOTIDE SEQUENCE [LARGE SCALE GENOMIC DNA]</scope>
    <source>
        <strain evidence="2 3">CGMCC 1.12553</strain>
    </source>
</reference>
<evidence type="ECO:0000313" key="2">
    <source>
        <dbReference type="EMBL" id="MFC4356651.1"/>
    </source>
</evidence>
<dbReference type="PANTHER" id="PTHR31527:SF0">
    <property type="entry name" value="RE64534P"/>
    <property type="match status" value="1"/>
</dbReference>
<comment type="caution">
    <text evidence="2">The sequence shown here is derived from an EMBL/GenBank/DDBJ whole genome shotgun (WGS) entry which is preliminary data.</text>
</comment>
<feature type="domain" description="DUF1989" evidence="1">
    <location>
        <begin position="7"/>
        <end position="172"/>
    </location>
</feature>
<protein>
    <submittedName>
        <fullName evidence="2">DUF1989 domain-containing protein</fullName>
    </submittedName>
</protein>
<accession>A0ABD5P6X6</accession>
<evidence type="ECO:0000259" key="1">
    <source>
        <dbReference type="Pfam" id="PF09347"/>
    </source>
</evidence>
<dbReference type="InterPro" id="IPR018959">
    <property type="entry name" value="DUF1989"/>
</dbReference>
<dbReference type="EMBL" id="JBHSDS010000002">
    <property type="protein sequence ID" value="MFC4356651.1"/>
    <property type="molecule type" value="Genomic_DNA"/>
</dbReference>
<name>A0ABD5P6X6_9EURY</name>
<dbReference type="PANTHER" id="PTHR31527">
    <property type="entry name" value="RE64534P"/>
    <property type="match status" value="1"/>
</dbReference>
<proteinExistence type="predicted"/>
<dbReference type="Pfam" id="PF09347">
    <property type="entry name" value="DUF1989"/>
    <property type="match status" value="1"/>
</dbReference>
<gene>
    <name evidence="2" type="ORF">ACFO0N_01670</name>
</gene>
<sequence>MDADRHRIPPKSGAAFALAAGDEVAVVTPEPRQVADLVAFDRADPAVRFEQSYTRDVNGKLRLSTGDPLYATDGDPLLTIVADDCGVHDVMFGPCTAWMLTDRPTGEGVQNEPGGCRENLSLALDAYGLDVRVPDTMNLFQKSTVTDQTYFDVRESPAEAGDAVTFRADRDAVVAVSACSAAGVASGHTLTPIDLRVPAETDVALASVQEGRPEAD</sequence>
<evidence type="ECO:0000313" key="3">
    <source>
        <dbReference type="Proteomes" id="UP001595921"/>
    </source>
</evidence>
<dbReference type="Proteomes" id="UP001595921">
    <property type="component" value="Unassembled WGS sequence"/>
</dbReference>
<dbReference type="AlphaFoldDB" id="A0ABD5P6X6"/>
<keyword evidence="3" id="KW-1185">Reference proteome</keyword>
<organism evidence="2 3">
    <name type="scientific">Halobium salinum</name>
    <dbReference type="NCBI Taxonomy" id="1364940"/>
    <lineage>
        <taxon>Archaea</taxon>
        <taxon>Methanobacteriati</taxon>
        <taxon>Methanobacteriota</taxon>
        <taxon>Stenosarchaea group</taxon>
        <taxon>Halobacteria</taxon>
        <taxon>Halobacteriales</taxon>
        <taxon>Haloferacaceae</taxon>
        <taxon>Halobium</taxon>
    </lineage>
</organism>